<feature type="region of interest" description="Disordered" evidence="3">
    <location>
        <begin position="229"/>
        <end position="315"/>
    </location>
</feature>
<evidence type="ECO:0000313" key="6">
    <source>
        <dbReference type="Proteomes" id="UP001161017"/>
    </source>
</evidence>
<organism evidence="5 6">
    <name type="scientific">Ramalina farinacea</name>
    <dbReference type="NCBI Taxonomy" id="258253"/>
    <lineage>
        <taxon>Eukaryota</taxon>
        <taxon>Fungi</taxon>
        <taxon>Dikarya</taxon>
        <taxon>Ascomycota</taxon>
        <taxon>Pezizomycotina</taxon>
        <taxon>Lecanoromycetes</taxon>
        <taxon>OSLEUM clade</taxon>
        <taxon>Lecanoromycetidae</taxon>
        <taxon>Lecanorales</taxon>
        <taxon>Lecanorineae</taxon>
        <taxon>Ramalinaceae</taxon>
        <taxon>Ramalina</taxon>
    </lineage>
</organism>
<sequence>MADPFVIKQVIEYLSKKGYTKTEATLRAESASQEAESKPMVLKNEDLGGDKYRLGYAESLVEAMQTWIEDNLDIYKVRQNPQFEHCRLIDVQPDLRRLLWPIFVYSFLNLVSDDYPRESRIFFNAFKGQFENEHVDDLRTLGPISLPEHVETNETAKIYRGSKYRLSISSVAFYNLVRFLESKEKSGGAVLVGIIQGHLNVVTVERGNDAQYALAHVLHRAKNIEHFPAEDEGIPGHNPGSANTNRAAKDNVLPKLKLGPMPRDEDLKGDVLAELEEEDSRNPPLNGQMSLSEHFESQIKREDSEEAPSRSELQLPASVARDVAMEVQKVKEDRDRFRIEARTGGVGPAVSVTMFTFHNTHER</sequence>
<dbReference type="AlphaFoldDB" id="A0AA43QPH0"/>
<reference evidence="5" key="1">
    <citation type="journal article" date="2023" name="Genome Biol. Evol.">
        <title>First Whole Genome Sequence and Flow Cytometry Genome Size Data for the Lichen-Forming Fungus Ramalina farinacea (Ascomycota).</title>
        <authorList>
            <person name="Llewellyn T."/>
            <person name="Mian S."/>
            <person name="Hill R."/>
            <person name="Leitch I.J."/>
            <person name="Gaya E."/>
        </authorList>
    </citation>
    <scope>NUCLEOTIDE SEQUENCE</scope>
    <source>
        <strain evidence="5">LIQ254RAFAR</strain>
    </source>
</reference>
<dbReference type="Proteomes" id="UP001161017">
    <property type="component" value="Unassembled WGS sequence"/>
</dbReference>
<dbReference type="CDD" id="cd08044">
    <property type="entry name" value="TAF5_NTD2"/>
    <property type="match status" value="1"/>
</dbReference>
<evidence type="ECO:0000313" key="5">
    <source>
        <dbReference type="EMBL" id="MDI1488468.1"/>
    </source>
</evidence>
<keyword evidence="6" id="KW-1185">Reference proteome</keyword>
<protein>
    <submittedName>
        <fullName evidence="5">Transcription initiation factor TFIID subunit 5</fullName>
    </submittedName>
</protein>
<feature type="domain" description="TFIID subunit TAF5 NTD2" evidence="4">
    <location>
        <begin position="92"/>
        <end position="199"/>
    </location>
</feature>
<evidence type="ECO:0000256" key="1">
    <source>
        <dbReference type="ARBA" id="ARBA00004123"/>
    </source>
</evidence>
<dbReference type="EMBL" id="JAPUFD010000007">
    <property type="protein sequence ID" value="MDI1488468.1"/>
    <property type="molecule type" value="Genomic_DNA"/>
</dbReference>
<dbReference type="GO" id="GO:0005669">
    <property type="term" value="C:transcription factor TFIID complex"/>
    <property type="evidence" value="ECO:0007669"/>
    <property type="project" value="TreeGrafter"/>
</dbReference>
<feature type="compositionally biased region" description="Basic and acidic residues" evidence="3">
    <location>
        <begin position="293"/>
        <end position="309"/>
    </location>
</feature>
<dbReference type="PANTHER" id="PTHR19879">
    <property type="entry name" value="TRANSCRIPTION INITIATION FACTOR TFIID"/>
    <property type="match status" value="1"/>
</dbReference>
<feature type="compositionally biased region" description="Basic and acidic residues" evidence="3">
    <location>
        <begin position="262"/>
        <end position="271"/>
    </location>
</feature>
<comment type="caution">
    <text evidence="5">The sequence shown here is derived from an EMBL/GenBank/DDBJ whole genome shotgun (WGS) entry which is preliminary data.</text>
</comment>
<name>A0AA43QPH0_9LECA</name>
<dbReference type="SUPFAM" id="SSF160897">
    <property type="entry name" value="Taf5 N-terminal domain-like"/>
    <property type="match status" value="1"/>
</dbReference>
<dbReference type="PANTHER" id="PTHR19879:SF1">
    <property type="entry name" value="CANNONBALL-RELATED"/>
    <property type="match status" value="1"/>
</dbReference>
<dbReference type="GO" id="GO:0006367">
    <property type="term" value="P:transcription initiation at RNA polymerase II promoter"/>
    <property type="evidence" value="ECO:0007669"/>
    <property type="project" value="TreeGrafter"/>
</dbReference>
<accession>A0AA43QPH0</accession>
<dbReference type="PROSITE" id="PS50896">
    <property type="entry name" value="LISH"/>
    <property type="match status" value="1"/>
</dbReference>
<gene>
    <name evidence="5" type="primary">TAF5_1</name>
    <name evidence="5" type="ORF">OHK93_007743</name>
</gene>
<dbReference type="GO" id="GO:0016251">
    <property type="term" value="F:RNA polymerase II general transcription initiation factor activity"/>
    <property type="evidence" value="ECO:0007669"/>
    <property type="project" value="TreeGrafter"/>
</dbReference>
<proteinExistence type="predicted"/>
<dbReference type="InterPro" id="IPR007582">
    <property type="entry name" value="TFIID_NTD2"/>
</dbReference>
<comment type="subcellular location">
    <subcellularLocation>
        <location evidence="1">Nucleus</location>
    </subcellularLocation>
</comment>
<evidence type="ECO:0000259" key="4">
    <source>
        <dbReference type="Pfam" id="PF04494"/>
    </source>
</evidence>
<dbReference type="InterPro" id="IPR006594">
    <property type="entry name" value="LisH"/>
</dbReference>
<keyword evidence="2" id="KW-0539">Nucleus</keyword>
<evidence type="ECO:0000256" key="2">
    <source>
        <dbReference type="ARBA" id="ARBA00023242"/>
    </source>
</evidence>
<dbReference type="Pfam" id="PF04494">
    <property type="entry name" value="TFIID_NTD2"/>
    <property type="match status" value="1"/>
</dbReference>
<evidence type="ECO:0000256" key="3">
    <source>
        <dbReference type="SAM" id="MobiDB-lite"/>
    </source>
</evidence>
<dbReference type="Gene3D" id="1.25.40.500">
    <property type="entry name" value="TFIID subunit TAF5, NTD2 domain"/>
    <property type="match status" value="1"/>
</dbReference>
<dbReference type="InterPro" id="IPR037264">
    <property type="entry name" value="TFIID_NTD2_sf"/>
</dbReference>